<dbReference type="Proteomes" id="UP000236199">
    <property type="component" value="Unassembled WGS sequence"/>
</dbReference>
<evidence type="ECO:0000256" key="3">
    <source>
        <dbReference type="ARBA" id="ARBA00023054"/>
    </source>
</evidence>
<comment type="caution">
    <text evidence="8">The sequence shown here is derived from an EMBL/GenBank/DDBJ whole genome shotgun (WGS) entry which is preliminary data.</text>
</comment>
<dbReference type="GO" id="GO:0009424">
    <property type="term" value="C:bacterial-type flagellum hook"/>
    <property type="evidence" value="ECO:0007669"/>
    <property type="project" value="UniProtKB-UniRule"/>
</dbReference>
<evidence type="ECO:0000313" key="8">
    <source>
        <dbReference type="EMBL" id="PNS01034.1"/>
    </source>
</evidence>
<dbReference type="Pfam" id="PF02465">
    <property type="entry name" value="FliD_N"/>
    <property type="match status" value="1"/>
</dbReference>
<dbReference type="AlphaFoldDB" id="A0A2K1PDZ8"/>
<reference evidence="8 9" key="1">
    <citation type="submission" date="2013-12" db="EMBL/GenBank/DDBJ databases">
        <title>Comparative genomics of Petrotoga isolates.</title>
        <authorList>
            <person name="Nesbo C.L."/>
            <person name="Charchuk R."/>
            <person name="Chow K."/>
        </authorList>
    </citation>
    <scope>NUCLEOTIDE SEQUENCE [LARGE SCALE GENOMIC DNA]</scope>
    <source>
        <strain evidence="8 9">DSM 10691</strain>
    </source>
</reference>
<proteinExistence type="inferred from homology"/>
<dbReference type="Pfam" id="PF07195">
    <property type="entry name" value="FliD_C"/>
    <property type="match status" value="1"/>
</dbReference>
<dbReference type="InterPro" id="IPR010810">
    <property type="entry name" value="Flagellin_hook_IN_motif"/>
</dbReference>
<dbReference type="GO" id="GO:0007155">
    <property type="term" value="P:cell adhesion"/>
    <property type="evidence" value="ECO:0007669"/>
    <property type="project" value="InterPro"/>
</dbReference>
<dbReference type="InterPro" id="IPR003481">
    <property type="entry name" value="FliD_N"/>
</dbReference>
<sequence>MASNPYIGTFQLTGAVSGMDTQAMVQKLMEVEQQPLNRAQEKFDTLTYKQKLWMEVDNKLEDFYDYLITFKLKSNLIPKSATSSDESVLTATAPADADNSTFYLKVNSLASPTVLLGEDIISTIKKSSTIGEVIGTTGDATFTITKGSDSDTITVSDSETIQNLIDKINGSTLGVEAKFDDANGKFFIVNKENGAVDISVSATSGSNGETLIMDLNLNGTPAADSDNTVRTLGSLGEVELSFDGSTPITTYGDLTENTLNVFGTTIDLKSTSSSYVKVSIEQDLDKSVESIKEFVDKYNETINYVYDLLHEDQVTDKPPEEMTEEDYMKGMLKGDNNLEKIFYNLRNMVYSPVDIEQSGSQYNALFDIGITSGDLGAGYENTMKGLLSVDEDKLREALNTNAEDVWKLFATNDTTNKEYGYAQSVQNYLYEVTKFNGYIDQIAGTSGTIGNEMRRLADEMSDLLDRLQRKEAQYYAQFSAMEQAIQQLNAQGMYIQNAFSNQ</sequence>
<dbReference type="RefSeq" id="WP_103078556.1">
    <property type="nucleotide sequence ID" value="NZ_AZRM01000017.1"/>
</dbReference>
<feature type="domain" description="Flagellar hook-associated protein 2 C-terminal" evidence="7">
    <location>
        <begin position="251"/>
        <end position="490"/>
    </location>
</feature>
<keyword evidence="5" id="KW-0964">Secreted</keyword>
<feature type="coiled-coil region" evidence="5">
    <location>
        <begin position="450"/>
        <end position="477"/>
    </location>
</feature>
<dbReference type="PANTHER" id="PTHR30288">
    <property type="entry name" value="FLAGELLAR CAP/ASSEMBLY PROTEIN FLID"/>
    <property type="match status" value="1"/>
</dbReference>
<dbReference type="GO" id="GO:0005576">
    <property type="term" value="C:extracellular region"/>
    <property type="evidence" value="ECO:0007669"/>
    <property type="project" value="UniProtKB-SubCell"/>
</dbReference>
<evidence type="ECO:0000259" key="6">
    <source>
        <dbReference type="Pfam" id="PF02465"/>
    </source>
</evidence>
<dbReference type="GO" id="GO:0071973">
    <property type="term" value="P:bacterial-type flagellum-dependent cell motility"/>
    <property type="evidence" value="ECO:0007669"/>
    <property type="project" value="TreeGrafter"/>
</dbReference>
<evidence type="ECO:0000256" key="2">
    <source>
        <dbReference type="ARBA" id="ARBA00011255"/>
    </source>
</evidence>
<dbReference type="EMBL" id="AZRM01000017">
    <property type="protein sequence ID" value="PNS01034.1"/>
    <property type="molecule type" value="Genomic_DNA"/>
</dbReference>
<evidence type="ECO:0000259" key="7">
    <source>
        <dbReference type="Pfam" id="PF07195"/>
    </source>
</evidence>
<protein>
    <recommendedName>
        <fullName evidence="5">Flagellar hook-associated protein 2</fullName>
        <shortName evidence="5">HAP2</shortName>
    </recommendedName>
    <alternativeName>
        <fullName evidence="5">Flagellar cap protein</fullName>
    </alternativeName>
</protein>
<name>A0A2K1PDZ8_9BACT</name>
<keyword evidence="3 5" id="KW-0175">Coiled coil</keyword>
<keyword evidence="9" id="KW-1185">Reference proteome</keyword>
<dbReference type="Pfam" id="PF07196">
    <property type="entry name" value="Flagellin_IN"/>
    <property type="match status" value="1"/>
</dbReference>
<keyword evidence="4 5" id="KW-0975">Bacterial flagellum</keyword>
<evidence type="ECO:0000313" key="9">
    <source>
        <dbReference type="Proteomes" id="UP000236199"/>
    </source>
</evidence>
<dbReference type="InterPro" id="IPR040026">
    <property type="entry name" value="FliD"/>
</dbReference>
<evidence type="ECO:0000256" key="1">
    <source>
        <dbReference type="ARBA" id="ARBA00009764"/>
    </source>
</evidence>
<evidence type="ECO:0000256" key="5">
    <source>
        <dbReference type="RuleBase" id="RU362066"/>
    </source>
</evidence>
<comment type="subunit">
    <text evidence="2 5">Homopentamer.</text>
</comment>
<dbReference type="PANTHER" id="PTHR30288:SF0">
    <property type="entry name" value="FLAGELLAR HOOK-ASSOCIATED PROTEIN 2"/>
    <property type="match status" value="1"/>
</dbReference>
<dbReference type="GO" id="GO:0009421">
    <property type="term" value="C:bacterial-type flagellum filament cap"/>
    <property type="evidence" value="ECO:0007669"/>
    <property type="project" value="InterPro"/>
</dbReference>
<comment type="subcellular location">
    <subcellularLocation>
        <location evidence="5">Secreted</location>
    </subcellularLocation>
    <subcellularLocation>
        <location evidence="5">Bacterial flagellum</location>
    </subcellularLocation>
</comment>
<dbReference type="OrthoDB" id="41230at2"/>
<feature type="domain" description="Flagellar hook-associated protein 2 N-terminal" evidence="6">
    <location>
        <begin position="17"/>
        <end position="111"/>
    </location>
</feature>
<gene>
    <name evidence="8" type="ORF">X928_03880</name>
</gene>
<dbReference type="InterPro" id="IPR010809">
    <property type="entry name" value="FliD_C"/>
</dbReference>
<comment type="function">
    <text evidence="5">Required for morphogenesis and for the elongation of the flagellar filament by facilitating polymerization of the flagellin monomers at the tip of growing filament. Forms a capping structure, which prevents flagellin subunits (transported through the central channel of the flagellum) from leaking out without polymerization at the distal end.</text>
</comment>
<evidence type="ECO:0000256" key="4">
    <source>
        <dbReference type="ARBA" id="ARBA00023143"/>
    </source>
</evidence>
<organism evidence="8 9">
    <name type="scientific">Petrotoga miotherma DSM 10691</name>
    <dbReference type="NCBI Taxonomy" id="1434326"/>
    <lineage>
        <taxon>Bacteria</taxon>
        <taxon>Thermotogati</taxon>
        <taxon>Thermotogota</taxon>
        <taxon>Thermotogae</taxon>
        <taxon>Petrotogales</taxon>
        <taxon>Petrotogaceae</taxon>
        <taxon>Petrotoga</taxon>
    </lineage>
</organism>
<accession>A0A2K1PDZ8</accession>
<comment type="similarity">
    <text evidence="1 5">Belongs to the FliD family.</text>
</comment>